<evidence type="ECO:0000256" key="1">
    <source>
        <dbReference type="ARBA" id="ARBA00022679"/>
    </source>
</evidence>
<dbReference type="AlphaFoldDB" id="A0A4R8RAF6"/>
<organism evidence="4 5">
    <name type="scientific">Colletotrichum trifolii</name>
    <dbReference type="NCBI Taxonomy" id="5466"/>
    <lineage>
        <taxon>Eukaryota</taxon>
        <taxon>Fungi</taxon>
        <taxon>Dikarya</taxon>
        <taxon>Ascomycota</taxon>
        <taxon>Pezizomycotina</taxon>
        <taxon>Sordariomycetes</taxon>
        <taxon>Hypocreomycetidae</taxon>
        <taxon>Glomerellales</taxon>
        <taxon>Glomerellaceae</taxon>
        <taxon>Colletotrichum</taxon>
        <taxon>Colletotrichum orbiculare species complex</taxon>
    </lineage>
</organism>
<dbReference type="Pfam" id="PF06722">
    <property type="entry name" value="EryCIII-like_C"/>
    <property type="match status" value="1"/>
</dbReference>
<dbReference type="SUPFAM" id="SSF53756">
    <property type="entry name" value="UDP-Glycosyltransferase/glycogen phosphorylase"/>
    <property type="match status" value="1"/>
</dbReference>
<dbReference type="EMBL" id="RYZW01000071">
    <property type="protein sequence ID" value="TDZ53326.1"/>
    <property type="molecule type" value="Genomic_DNA"/>
</dbReference>
<dbReference type="GO" id="GO:0005975">
    <property type="term" value="P:carbohydrate metabolic process"/>
    <property type="evidence" value="ECO:0007669"/>
    <property type="project" value="InterPro"/>
</dbReference>
<keyword evidence="1 4" id="KW-0808">Transferase</keyword>
<dbReference type="GO" id="GO:0016906">
    <property type="term" value="F:sterol 3-beta-glucosyltransferase activity"/>
    <property type="evidence" value="ECO:0007669"/>
    <property type="project" value="UniProtKB-ARBA"/>
</dbReference>
<dbReference type="InterPro" id="IPR010610">
    <property type="entry name" value="EryCIII-like_C"/>
</dbReference>
<dbReference type="Proteomes" id="UP000295703">
    <property type="component" value="Unassembled WGS sequence"/>
</dbReference>
<gene>
    <name evidence="4" type="primary">UGT80B1-6</name>
    <name evidence="4" type="ORF">CTRI78_v007025</name>
</gene>
<dbReference type="InterPro" id="IPR002213">
    <property type="entry name" value="UDP_glucos_trans"/>
</dbReference>
<keyword evidence="5" id="KW-1185">Reference proteome</keyword>
<name>A0A4R8RAF6_COLTR</name>
<dbReference type="InterPro" id="IPR004276">
    <property type="entry name" value="GlycoTrans_28_N"/>
</dbReference>
<evidence type="ECO:0000313" key="4">
    <source>
        <dbReference type="EMBL" id="TDZ53326.1"/>
    </source>
</evidence>
<dbReference type="Gene3D" id="3.40.50.2000">
    <property type="entry name" value="Glycogen Phosphorylase B"/>
    <property type="match status" value="2"/>
</dbReference>
<comment type="caution">
    <text evidence="4">The sequence shown here is derived from an EMBL/GenBank/DDBJ whole genome shotgun (WGS) entry which is preliminary data.</text>
</comment>
<sequence>MAYGHIDINFQSKFPEQLTQQLPPLPSEFDTVLPILTPKRVPSLNVVNHVVGSRDVQPFIAFGTVLRRYGHRVRLATHNNFDKFVRDTGVEFFPIGGDPEDLMSYMVRNPGLIPSMESLKGGDVGKKRRKMREMLHRCWRSCIDPDPISSEPFVADAIIANPPSFAHAHCAQALGVPAHIMFTMPWTATRVIISRGWSKLGCGSPNTDDVFYLGDCPYEWLFKRVSAVVHHGGAGTTACGLVNARPTIIVPFFGDRPLWGRVIAGAGAGPMPIPQKELTVERLAAGIQLCHFPGTQDSVQKVADMMRQDSGANTAVESFHRRLPLDNLVCDFLPDQHASWIYETKYNAGRKQLKVSNQAAAYIVEAKKLRFTDMTPLRSKEDNTDVDRWDP</sequence>
<evidence type="ECO:0000259" key="3">
    <source>
        <dbReference type="Pfam" id="PF06722"/>
    </source>
</evidence>
<dbReference type="PANTHER" id="PTHR48050:SF13">
    <property type="entry name" value="STEROL 3-BETA-GLUCOSYLTRANSFERASE UGT80A2"/>
    <property type="match status" value="1"/>
</dbReference>
<dbReference type="Pfam" id="PF03033">
    <property type="entry name" value="Glyco_transf_28"/>
    <property type="match status" value="1"/>
</dbReference>
<dbReference type="InterPro" id="IPR050426">
    <property type="entry name" value="Glycosyltransferase_28"/>
</dbReference>
<dbReference type="CDD" id="cd03784">
    <property type="entry name" value="GT1_Gtf-like"/>
    <property type="match status" value="1"/>
</dbReference>
<evidence type="ECO:0000313" key="5">
    <source>
        <dbReference type="Proteomes" id="UP000295703"/>
    </source>
</evidence>
<protein>
    <submittedName>
        <fullName evidence="4">Sterol 3-beta-glucosyltransferase UGT80B1</fullName>
    </submittedName>
</protein>
<dbReference type="PANTHER" id="PTHR48050">
    <property type="entry name" value="STEROL 3-BETA-GLUCOSYLTRANSFERASE"/>
    <property type="match status" value="1"/>
</dbReference>
<feature type="domain" description="Erythromycin biosynthesis protein CIII-like C-terminal" evidence="3">
    <location>
        <begin position="215"/>
        <end position="306"/>
    </location>
</feature>
<feature type="domain" description="Glycosyltransferase family 28 N-terminal" evidence="2">
    <location>
        <begin position="51"/>
        <end position="192"/>
    </location>
</feature>
<proteinExistence type="predicted"/>
<accession>A0A4R8RAF6</accession>
<reference evidence="4 5" key="1">
    <citation type="submission" date="2018-12" db="EMBL/GenBank/DDBJ databases">
        <title>Genome sequence and assembly of Colletotrichum trifolii.</title>
        <authorList>
            <person name="Gan P."/>
            <person name="Shirasu K."/>
        </authorList>
    </citation>
    <scope>NUCLEOTIDE SEQUENCE [LARGE SCALE GENOMIC DNA]</scope>
    <source>
        <strain evidence="4 5">543-2</strain>
    </source>
</reference>
<evidence type="ECO:0000259" key="2">
    <source>
        <dbReference type="Pfam" id="PF03033"/>
    </source>
</evidence>
<dbReference type="FunFam" id="3.40.50.2000:FF:000009">
    <property type="entry name" value="Sterol 3-beta-glucosyltransferase UGT80A2"/>
    <property type="match status" value="1"/>
</dbReference>